<feature type="compositionally biased region" description="Basic residues" evidence="1">
    <location>
        <begin position="80"/>
        <end position="92"/>
    </location>
</feature>
<feature type="compositionally biased region" description="Low complexity" evidence="1">
    <location>
        <begin position="101"/>
        <end position="115"/>
    </location>
</feature>
<reference evidence="2" key="1">
    <citation type="submission" date="2020-02" db="EMBL/GenBank/DDBJ databases">
        <authorList>
            <person name="Meier V. D."/>
        </authorList>
    </citation>
    <scope>NUCLEOTIDE SEQUENCE</scope>
    <source>
        <strain evidence="2">AVDCRST_MAG35</strain>
    </source>
</reference>
<keyword evidence="2" id="KW-0067">ATP-binding</keyword>
<feature type="non-terminal residue" evidence="2">
    <location>
        <position position="1"/>
    </location>
</feature>
<feature type="compositionally biased region" description="Basic residues" evidence="1">
    <location>
        <begin position="254"/>
        <end position="273"/>
    </location>
</feature>
<evidence type="ECO:0000313" key="2">
    <source>
        <dbReference type="EMBL" id="CAA9403772.1"/>
    </source>
</evidence>
<feature type="compositionally biased region" description="Basic and acidic residues" evidence="1">
    <location>
        <begin position="157"/>
        <end position="168"/>
    </location>
</feature>
<dbReference type="GO" id="GO:0005524">
    <property type="term" value="F:ATP binding"/>
    <property type="evidence" value="ECO:0007669"/>
    <property type="project" value="UniProtKB-KW"/>
</dbReference>
<feature type="region of interest" description="Disordered" evidence="1">
    <location>
        <begin position="1"/>
        <end position="273"/>
    </location>
</feature>
<dbReference type="AlphaFoldDB" id="A0A6J4P1G2"/>
<sequence>ERRDGGAPALGGGRALRRRQDLRDRQRDVGRGRGPDRPEHRPGGVRLRGRPLGVRQEHRDGHGRRLPRPHRGADHGGRAAGHRARGRTRRRLPAAEPPPVADGAGQRRAGPAAARGPGGGAPGSGRALPGPRGAGAVRRPQAVRALRRHAAALPDRPGADQRPGDHPHGRALRGPGRPHPRADAERAAGDLARGAQDRAVHHPRRGRGRLPRHPRAGDVGPAGAGGPRPAGAAGRGVGRRRAALAAAVRAAARPGRRRHHRRPRRAPRHPGAL</sequence>
<dbReference type="EMBL" id="CADCUY010000213">
    <property type="protein sequence ID" value="CAA9403772.1"/>
    <property type="molecule type" value="Genomic_DNA"/>
</dbReference>
<name>A0A6J4P1G2_9ACTN</name>
<feature type="non-terminal residue" evidence="2">
    <location>
        <position position="273"/>
    </location>
</feature>
<accession>A0A6J4P1G2</accession>
<gene>
    <name evidence="2" type="ORF">AVDCRST_MAG35-1046</name>
</gene>
<proteinExistence type="predicted"/>
<feature type="compositionally biased region" description="Gly residues" evidence="1">
    <location>
        <begin position="220"/>
        <end position="236"/>
    </location>
</feature>
<organism evidence="2">
    <name type="scientific">uncultured Quadrisphaera sp</name>
    <dbReference type="NCBI Taxonomy" id="904978"/>
    <lineage>
        <taxon>Bacteria</taxon>
        <taxon>Bacillati</taxon>
        <taxon>Actinomycetota</taxon>
        <taxon>Actinomycetes</taxon>
        <taxon>Kineosporiales</taxon>
        <taxon>Kineosporiaceae</taxon>
        <taxon>Quadrisphaera</taxon>
        <taxon>environmental samples</taxon>
    </lineage>
</organism>
<protein>
    <submittedName>
        <fullName evidence="2">Taurine transport ATP-binding protein TauB</fullName>
    </submittedName>
</protein>
<keyword evidence="2" id="KW-0547">Nucleotide-binding</keyword>
<feature type="compositionally biased region" description="Basic and acidic residues" evidence="1">
    <location>
        <begin position="18"/>
        <end position="42"/>
    </location>
</feature>
<feature type="compositionally biased region" description="Low complexity" evidence="1">
    <location>
        <begin position="243"/>
        <end position="253"/>
    </location>
</feature>
<feature type="compositionally biased region" description="Low complexity" evidence="1">
    <location>
        <begin position="124"/>
        <end position="144"/>
    </location>
</feature>
<evidence type="ECO:0000256" key="1">
    <source>
        <dbReference type="SAM" id="MobiDB-lite"/>
    </source>
</evidence>
<feature type="compositionally biased region" description="Basic residues" evidence="1">
    <location>
        <begin position="61"/>
        <end position="70"/>
    </location>
</feature>
<feature type="compositionally biased region" description="Basic residues" evidence="1">
    <location>
        <begin position="201"/>
        <end position="214"/>
    </location>
</feature>